<evidence type="ECO:0000256" key="3">
    <source>
        <dbReference type="ARBA" id="ARBA00023125"/>
    </source>
</evidence>
<dbReference type="GO" id="GO:0003700">
    <property type="term" value="F:DNA-binding transcription factor activity"/>
    <property type="evidence" value="ECO:0007669"/>
    <property type="project" value="InterPro"/>
</dbReference>
<feature type="compositionally biased region" description="Low complexity" evidence="6">
    <location>
        <begin position="330"/>
        <end position="343"/>
    </location>
</feature>
<dbReference type="InterPro" id="IPR044810">
    <property type="entry name" value="WRKY_plant"/>
</dbReference>
<feature type="domain" description="WRKY" evidence="7">
    <location>
        <begin position="257"/>
        <end position="322"/>
    </location>
</feature>
<dbReference type="SMART" id="SM00774">
    <property type="entry name" value="WRKY"/>
    <property type="match status" value="1"/>
</dbReference>
<evidence type="ECO:0000256" key="5">
    <source>
        <dbReference type="ARBA" id="ARBA00023242"/>
    </source>
</evidence>
<organism evidence="8 9">
    <name type="scientific">Brassica campestris</name>
    <name type="common">Field mustard</name>
    <dbReference type="NCBI Taxonomy" id="3711"/>
    <lineage>
        <taxon>Eukaryota</taxon>
        <taxon>Viridiplantae</taxon>
        <taxon>Streptophyta</taxon>
        <taxon>Embryophyta</taxon>
        <taxon>Tracheophyta</taxon>
        <taxon>Spermatophyta</taxon>
        <taxon>Magnoliopsida</taxon>
        <taxon>eudicotyledons</taxon>
        <taxon>Gunneridae</taxon>
        <taxon>Pentapetalae</taxon>
        <taxon>rosids</taxon>
        <taxon>malvids</taxon>
        <taxon>Brassicales</taxon>
        <taxon>Brassicaceae</taxon>
        <taxon>Brassiceae</taxon>
        <taxon>Brassica</taxon>
    </lineage>
</organism>
<dbReference type="PROSITE" id="PS50811">
    <property type="entry name" value="WRKY"/>
    <property type="match status" value="1"/>
</dbReference>
<protein>
    <recommendedName>
        <fullName evidence="7">WRKY domain-containing protein</fullName>
    </recommendedName>
</protein>
<evidence type="ECO:0000256" key="4">
    <source>
        <dbReference type="ARBA" id="ARBA00023163"/>
    </source>
</evidence>
<evidence type="ECO:0000259" key="7">
    <source>
        <dbReference type="PROSITE" id="PS50811"/>
    </source>
</evidence>
<dbReference type="InterPro" id="IPR003657">
    <property type="entry name" value="WRKY_dom"/>
</dbReference>
<name>A0A397YCD8_BRACM</name>
<sequence>MDWLVTTQNRTKYPPNQKKSLSSLLHTISSPSNFCVSFKLLRERKREMGTINQGVSLFDEPQNIINTNNTNTLGFFFSFPNHTLSSSSSPSSLVSPFLGHHSFNSFIHNNSPSFVTHPRDPINPMANLPETLISVSSLASSKQRHDHDGIVNLDQHRLTGEISSQRPSLNPWAWSSQAGYEYNKKNNHTSEIDVDHNIDDDGCDGDDGNDDDDHQHHETRRHKINTSPLGIMSTLKMKKPKTRKKVREPRFCFKTLSDVDVLDDGYRWRKYGQKVVKNTQHPRSYYRCTQEKCRVKKRVERLADDPRMVITTYEGRHLHSPSNHLDDDPLSSSHHSPLSNFFW</sequence>
<dbReference type="InterPro" id="IPR036576">
    <property type="entry name" value="WRKY_dom_sf"/>
</dbReference>
<proteinExistence type="predicted"/>
<feature type="region of interest" description="Disordered" evidence="6">
    <location>
        <begin position="191"/>
        <end position="223"/>
    </location>
</feature>
<dbReference type="PANTHER" id="PTHR31221">
    <property type="entry name" value="WRKY TRANSCRIPTION FACTOR PROTEIN 1-RELATED"/>
    <property type="match status" value="1"/>
</dbReference>
<dbReference type="Proteomes" id="UP000264353">
    <property type="component" value="Chromosome A8"/>
</dbReference>
<gene>
    <name evidence="8" type="ORF">BRARA_H01800</name>
</gene>
<dbReference type="GO" id="GO:0005634">
    <property type="term" value="C:nucleus"/>
    <property type="evidence" value="ECO:0007669"/>
    <property type="project" value="UniProtKB-SubCell"/>
</dbReference>
<dbReference type="SUPFAM" id="SSF118290">
    <property type="entry name" value="WRKY DNA-binding domain"/>
    <property type="match status" value="1"/>
</dbReference>
<dbReference type="EMBL" id="CM010635">
    <property type="protein sequence ID" value="RID51111.1"/>
    <property type="molecule type" value="Genomic_DNA"/>
</dbReference>
<dbReference type="FunFam" id="2.20.25.80:FF:000003">
    <property type="entry name" value="WRKY transcription factor 57"/>
    <property type="match status" value="1"/>
</dbReference>
<keyword evidence="4" id="KW-0804">Transcription</keyword>
<feature type="compositionally biased region" description="Acidic residues" evidence="6">
    <location>
        <begin position="200"/>
        <end position="212"/>
    </location>
</feature>
<evidence type="ECO:0000256" key="1">
    <source>
        <dbReference type="ARBA" id="ARBA00004123"/>
    </source>
</evidence>
<evidence type="ECO:0000256" key="6">
    <source>
        <dbReference type="SAM" id="MobiDB-lite"/>
    </source>
</evidence>
<accession>A0A397YCD8</accession>
<dbReference type="GO" id="GO:0043565">
    <property type="term" value="F:sequence-specific DNA binding"/>
    <property type="evidence" value="ECO:0007669"/>
    <property type="project" value="InterPro"/>
</dbReference>
<dbReference type="AlphaFoldDB" id="A0A397YCD8"/>
<keyword evidence="5" id="KW-0539">Nucleus</keyword>
<evidence type="ECO:0000313" key="8">
    <source>
        <dbReference type="EMBL" id="RID51111.1"/>
    </source>
</evidence>
<evidence type="ECO:0000256" key="2">
    <source>
        <dbReference type="ARBA" id="ARBA00023015"/>
    </source>
</evidence>
<keyword evidence="2" id="KW-0805">Transcription regulation</keyword>
<evidence type="ECO:0000313" key="9">
    <source>
        <dbReference type="Proteomes" id="UP000264353"/>
    </source>
</evidence>
<dbReference type="Pfam" id="PF03106">
    <property type="entry name" value="WRKY"/>
    <property type="match status" value="1"/>
</dbReference>
<feature type="region of interest" description="Disordered" evidence="6">
    <location>
        <begin position="314"/>
        <end position="343"/>
    </location>
</feature>
<comment type="subcellular location">
    <subcellularLocation>
        <location evidence="1">Nucleus</location>
    </subcellularLocation>
</comment>
<dbReference type="PANTHER" id="PTHR31221:SF17">
    <property type="entry name" value="WRKY TRANSCRIPTION FACTOR 13-RELATED"/>
    <property type="match status" value="1"/>
</dbReference>
<dbReference type="Gene3D" id="2.20.25.80">
    <property type="entry name" value="WRKY domain"/>
    <property type="match status" value="1"/>
</dbReference>
<reference evidence="8 9" key="1">
    <citation type="submission" date="2018-06" db="EMBL/GenBank/DDBJ databases">
        <title>WGS assembly of Brassica rapa FPsc.</title>
        <authorList>
            <person name="Bowman J."/>
            <person name="Kohchi T."/>
            <person name="Yamato K."/>
            <person name="Jenkins J."/>
            <person name="Shu S."/>
            <person name="Ishizaki K."/>
            <person name="Yamaoka S."/>
            <person name="Nishihama R."/>
            <person name="Nakamura Y."/>
            <person name="Berger F."/>
            <person name="Adam C."/>
            <person name="Aki S."/>
            <person name="Althoff F."/>
            <person name="Araki T."/>
            <person name="Arteaga-Vazquez M."/>
            <person name="Balasubrmanian S."/>
            <person name="Bauer D."/>
            <person name="Boehm C."/>
            <person name="Briginshaw L."/>
            <person name="Caballero-Perez J."/>
            <person name="Catarino B."/>
            <person name="Chen F."/>
            <person name="Chiyoda S."/>
            <person name="Chovatia M."/>
            <person name="Davies K."/>
            <person name="Delmans M."/>
            <person name="Demura T."/>
            <person name="Dierschke T."/>
            <person name="Dolan L."/>
            <person name="Dorantes-Acosta A."/>
            <person name="Eklund D."/>
            <person name="Florent S."/>
            <person name="Flores-Sandoval E."/>
            <person name="Fujiyama A."/>
            <person name="Fukuzawa H."/>
            <person name="Galik B."/>
            <person name="Grimanelli D."/>
            <person name="Grimwood J."/>
            <person name="Grossniklaus U."/>
            <person name="Hamada T."/>
            <person name="Haseloff J."/>
            <person name="Hetherington A."/>
            <person name="Higo A."/>
            <person name="Hirakawa Y."/>
            <person name="Hundley H."/>
            <person name="Ikeda Y."/>
            <person name="Inoue K."/>
            <person name="Inoue S."/>
            <person name="Ishida S."/>
            <person name="Jia Q."/>
            <person name="Kakita M."/>
            <person name="Kanazawa T."/>
            <person name="Kawai Y."/>
            <person name="Kawashima T."/>
            <person name="Kennedy M."/>
            <person name="Kinose K."/>
            <person name="Kinoshita T."/>
            <person name="Kohara Y."/>
            <person name="Koide E."/>
            <person name="Komatsu K."/>
            <person name="Kopischke S."/>
            <person name="Kubo M."/>
            <person name="Kyozuka J."/>
            <person name="Lagercrantz U."/>
            <person name="Lin S."/>
            <person name="Lindquist E."/>
            <person name="Lipzen A."/>
            <person name="Lu C."/>
            <person name="Luna E."/>
            <person name="Martienssen R."/>
            <person name="Minamino N."/>
            <person name="Mizutani M."/>
            <person name="Mizutani M."/>
            <person name="Mochizuki N."/>
            <person name="Monte I."/>
            <person name="Mosher R."/>
            <person name="Nagasaki H."/>
            <person name="Nakagami H."/>
            <person name="Naramoto S."/>
            <person name="Nishitani K."/>
            <person name="Ohtani M."/>
            <person name="Okamoto T."/>
            <person name="Okumura M."/>
            <person name="Phillips J."/>
            <person name="Pollak B."/>
            <person name="Reinders A."/>
            <person name="Roevekamp M."/>
            <person name="Sano R."/>
            <person name="Sawa S."/>
            <person name="Schmid M."/>
            <person name="Shirakawa M."/>
            <person name="Solano R."/>
            <person name="Spunde A."/>
            <person name="Suetsugu N."/>
            <person name="Sugano S."/>
            <person name="Sugiyama A."/>
            <person name="Sun R."/>
            <person name="Suzuki Y."/>
            <person name="Takenaka M."/>
            <person name="Takezawa D."/>
            <person name="Tomogane H."/>
            <person name="Tsuzuki M."/>
            <person name="Ueda T."/>
            <person name="Umeda M."/>
            <person name="Ward J."/>
            <person name="Watanabe Y."/>
            <person name="Yazaki K."/>
            <person name="Yokoyama R."/>
            <person name="Yoshitake Y."/>
            <person name="Yotsui I."/>
            <person name="Zachgo S."/>
            <person name="Schmutz J."/>
        </authorList>
    </citation>
    <scope>NUCLEOTIDE SEQUENCE [LARGE SCALE GENOMIC DNA]</scope>
    <source>
        <strain evidence="9">cv. B-3</strain>
    </source>
</reference>
<keyword evidence="3" id="KW-0238">DNA-binding</keyword>